<dbReference type="OrthoDB" id="6220758at2759"/>
<proteinExistence type="predicted"/>
<evidence type="ECO:0000256" key="1">
    <source>
        <dbReference type="SAM" id="MobiDB-lite"/>
    </source>
</evidence>
<dbReference type="AlphaFoldDB" id="A0A9P4IPI8"/>
<keyword evidence="3" id="KW-1185">Reference proteome</keyword>
<gene>
    <name evidence="2" type="ORF">K461DRAFT_283321</name>
</gene>
<evidence type="ECO:0000313" key="3">
    <source>
        <dbReference type="Proteomes" id="UP000799439"/>
    </source>
</evidence>
<name>A0A9P4IPI8_9PEZI</name>
<accession>A0A9P4IPI8</accession>
<comment type="caution">
    <text evidence="2">The sequence shown here is derived from an EMBL/GenBank/DDBJ whole genome shotgun (WGS) entry which is preliminary data.</text>
</comment>
<sequence length="289" mass="32741">MVNPSRAAARLLIGMQKSAPSAYVCPSCRIQPIARNTRRFASSDSQSVRHDTTALTQDQHSPFEGLETQSVSFAPIDGPNVSQVAPVEPKQLRPASPRRRTPRAGNPENDPEYAPAKTWEGLERVGTKSWIQKMRDPGDSFEGWSMKGRTEITDANIDEVMDRINRATFEGLATPMSESRKIDSDEKRMKLLYSVAQITGMRIPDFKFQAVRSLHDVRQLLLVKPKSRKVFSDVKANLSKTQNVRITSHRWTQIHKDKDKGKWKLIVKGLRERGLPVTKQELTQTRQLL</sequence>
<reference evidence="2" key="1">
    <citation type="journal article" date="2020" name="Stud. Mycol.">
        <title>101 Dothideomycetes genomes: a test case for predicting lifestyles and emergence of pathogens.</title>
        <authorList>
            <person name="Haridas S."/>
            <person name="Albert R."/>
            <person name="Binder M."/>
            <person name="Bloem J."/>
            <person name="Labutti K."/>
            <person name="Salamov A."/>
            <person name="Andreopoulos B."/>
            <person name="Baker S."/>
            <person name="Barry K."/>
            <person name="Bills G."/>
            <person name="Bluhm B."/>
            <person name="Cannon C."/>
            <person name="Castanera R."/>
            <person name="Culley D."/>
            <person name="Daum C."/>
            <person name="Ezra D."/>
            <person name="Gonzalez J."/>
            <person name="Henrissat B."/>
            <person name="Kuo A."/>
            <person name="Liang C."/>
            <person name="Lipzen A."/>
            <person name="Lutzoni F."/>
            <person name="Magnuson J."/>
            <person name="Mondo S."/>
            <person name="Nolan M."/>
            <person name="Ohm R."/>
            <person name="Pangilinan J."/>
            <person name="Park H.-J."/>
            <person name="Ramirez L."/>
            <person name="Alfaro M."/>
            <person name="Sun H."/>
            <person name="Tritt A."/>
            <person name="Yoshinaga Y."/>
            <person name="Zwiers L.-H."/>
            <person name="Turgeon B."/>
            <person name="Goodwin S."/>
            <person name="Spatafora J."/>
            <person name="Crous P."/>
            <person name="Grigoriev I."/>
        </authorList>
    </citation>
    <scope>NUCLEOTIDE SEQUENCE</scope>
    <source>
        <strain evidence="2">CBS 260.36</strain>
    </source>
</reference>
<feature type="region of interest" description="Disordered" evidence="1">
    <location>
        <begin position="39"/>
        <end position="115"/>
    </location>
</feature>
<dbReference type="EMBL" id="ML996095">
    <property type="protein sequence ID" value="KAF2147727.1"/>
    <property type="molecule type" value="Genomic_DNA"/>
</dbReference>
<evidence type="ECO:0000313" key="2">
    <source>
        <dbReference type="EMBL" id="KAF2147727.1"/>
    </source>
</evidence>
<protein>
    <submittedName>
        <fullName evidence="2">Uncharacterized protein</fullName>
    </submittedName>
</protein>
<dbReference type="Proteomes" id="UP000799439">
    <property type="component" value="Unassembled WGS sequence"/>
</dbReference>
<organism evidence="2 3">
    <name type="scientific">Myriangium duriaei CBS 260.36</name>
    <dbReference type="NCBI Taxonomy" id="1168546"/>
    <lineage>
        <taxon>Eukaryota</taxon>
        <taxon>Fungi</taxon>
        <taxon>Dikarya</taxon>
        <taxon>Ascomycota</taxon>
        <taxon>Pezizomycotina</taxon>
        <taxon>Dothideomycetes</taxon>
        <taxon>Dothideomycetidae</taxon>
        <taxon>Myriangiales</taxon>
        <taxon>Myriangiaceae</taxon>
        <taxon>Myriangium</taxon>
    </lineage>
</organism>